<dbReference type="EMBL" id="MCGR01000024">
    <property type="protein sequence ID" value="ORY80767.1"/>
    <property type="molecule type" value="Genomic_DNA"/>
</dbReference>
<reference evidence="2 3" key="1">
    <citation type="submission" date="2016-07" db="EMBL/GenBank/DDBJ databases">
        <title>Pervasive Adenine N6-methylation of Active Genes in Fungi.</title>
        <authorList>
            <consortium name="DOE Joint Genome Institute"/>
            <person name="Mondo S.J."/>
            <person name="Dannebaum R.O."/>
            <person name="Kuo R.C."/>
            <person name="Labutti K."/>
            <person name="Haridas S."/>
            <person name="Kuo A."/>
            <person name="Salamov A."/>
            <person name="Ahrendt S.R."/>
            <person name="Lipzen A."/>
            <person name="Sullivan W."/>
            <person name="Andreopoulos W.B."/>
            <person name="Clum A."/>
            <person name="Lindquist E."/>
            <person name="Daum C."/>
            <person name="Ramamoorthy G.K."/>
            <person name="Gryganskyi A."/>
            <person name="Culley D."/>
            <person name="Magnuson J.K."/>
            <person name="James T.Y."/>
            <person name="O'Malley M.A."/>
            <person name="Stajich J.E."/>
            <person name="Spatafora J.W."/>
            <person name="Visel A."/>
            <person name="Grigoriev I.V."/>
        </authorList>
    </citation>
    <scope>NUCLEOTIDE SEQUENCE [LARGE SCALE GENOMIC DNA]</scope>
    <source>
        <strain evidence="2 3">62-1032</strain>
    </source>
</reference>
<protein>
    <recommendedName>
        <fullName evidence="4">BTB domain-containing protein</fullName>
    </recommendedName>
</protein>
<name>A0A1Y2FAV8_9BASI</name>
<dbReference type="STRING" id="106004.A0A1Y2FAV8"/>
<feature type="region of interest" description="Disordered" evidence="1">
    <location>
        <begin position="1"/>
        <end position="29"/>
    </location>
</feature>
<comment type="caution">
    <text evidence="2">The sequence shown here is derived from an EMBL/GenBank/DDBJ whole genome shotgun (WGS) entry which is preliminary data.</text>
</comment>
<gene>
    <name evidence="2" type="ORF">BCR35DRAFT_331828</name>
</gene>
<feature type="compositionally biased region" description="Pro residues" evidence="1">
    <location>
        <begin position="11"/>
        <end position="29"/>
    </location>
</feature>
<dbReference type="Gene3D" id="3.30.710.10">
    <property type="entry name" value="Potassium Channel Kv1.1, Chain A"/>
    <property type="match status" value="1"/>
</dbReference>
<keyword evidence="3" id="KW-1185">Reference proteome</keyword>
<evidence type="ECO:0000256" key="1">
    <source>
        <dbReference type="SAM" id="MobiDB-lite"/>
    </source>
</evidence>
<dbReference type="OrthoDB" id="2370221at2759"/>
<sequence>MSQKAASPAWDAPPPFPSPAAVQPPAPSLAPPEQYTVITRGVRFHLSRSQIEYDSPNYFTSAFLEHDFAEAASKVIYLDRNPQLFALIVEHLSGYKIFPFQPQGLPACMSPELARGNLLVDAEYLGLEKLRAVLRPIRPRQPLPNYLKTPYEDTLEDYLLFCGLNYYTCVTVEMLVKALRTQAIDKVDHFRALRPFISHEYIGTRS</sequence>
<dbReference type="PANTHER" id="PTHR31758:SF2">
    <property type="entry name" value="BTB_POZ DOMAIN-CONTAINING PROTEIN YLR108C"/>
    <property type="match status" value="1"/>
</dbReference>
<dbReference type="InterPro" id="IPR011333">
    <property type="entry name" value="SKP1/BTB/POZ_sf"/>
</dbReference>
<evidence type="ECO:0000313" key="2">
    <source>
        <dbReference type="EMBL" id="ORY80767.1"/>
    </source>
</evidence>
<dbReference type="AlphaFoldDB" id="A0A1Y2FAV8"/>
<evidence type="ECO:0008006" key="4">
    <source>
        <dbReference type="Google" id="ProtNLM"/>
    </source>
</evidence>
<feature type="compositionally biased region" description="Low complexity" evidence="1">
    <location>
        <begin position="1"/>
        <end position="10"/>
    </location>
</feature>
<dbReference type="SUPFAM" id="SSF54695">
    <property type="entry name" value="POZ domain"/>
    <property type="match status" value="1"/>
</dbReference>
<accession>A0A1Y2FAV8</accession>
<organism evidence="2 3">
    <name type="scientific">Leucosporidium creatinivorum</name>
    <dbReference type="NCBI Taxonomy" id="106004"/>
    <lineage>
        <taxon>Eukaryota</taxon>
        <taxon>Fungi</taxon>
        <taxon>Dikarya</taxon>
        <taxon>Basidiomycota</taxon>
        <taxon>Pucciniomycotina</taxon>
        <taxon>Microbotryomycetes</taxon>
        <taxon>Leucosporidiales</taxon>
        <taxon>Leucosporidium</taxon>
    </lineage>
</organism>
<dbReference type="InParanoid" id="A0A1Y2FAV8"/>
<proteinExistence type="predicted"/>
<dbReference type="Proteomes" id="UP000193467">
    <property type="component" value="Unassembled WGS sequence"/>
</dbReference>
<dbReference type="PANTHER" id="PTHR31758">
    <property type="entry name" value="BTB/POZ DOMAIN-CONTAINING PROTEIN YLR108C"/>
    <property type="match status" value="1"/>
</dbReference>
<evidence type="ECO:0000313" key="3">
    <source>
        <dbReference type="Proteomes" id="UP000193467"/>
    </source>
</evidence>